<feature type="compositionally biased region" description="Polar residues" evidence="3">
    <location>
        <begin position="425"/>
        <end position="434"/>
    </location>
</feature>
<evidence type="ECO:0000259" key="4">
    <source>
        <dbReference type="PROSITE" id="PS50009"/>
    </source>
</evidence>
<dbReference type="Pfam" id="PF00617">
    <property type="entry name" value="RasGEF"/>
    <property type="match status" value="1"/>
</dbReference>
<evidence type="ECO:0000256" key="3">
    <source>
        <dbReference type="SAM" id="MobiDB-lite"/>
    </source>
</evidence>
<dbReference type="InterPro" id="IPR023578">
    <property type="entry name" value="Ras_GEF_dom_sf"/>
</dbReference>
<dbReference type="PROSITE" id="PS50212">
    <property type="entry name" value="RASGEF_NTER"/>
    <property type="match status" value="1"/>
</dbReference>
<evidence type="ECO:0000313" key="6">
    <source>
        <dbReference type="EMBL" id="KAK9694019.1"/>
    </source>
</evidence>
<sequence>MWPNTWKSHLVKKTEPSTTQYKAQKSTQKLFLTDVKKGILEKNSTIELTTTTKRISRDIVHDLINATTTYSQQTEQYSQFEVAQAFEITEDYSIAKLQMIKSAEASKRARIAFSTHKSNGKKDQISESLNNVSAGLYPIQQANLVASKSQPKSAPSKAKAFSRSGKSLSAATVETLIDILVNGADYRFISDFFISYRLFMSPVQLCKSLVSKFLDSLRAELVKSRKIRIQIHLIIKYWLKEYFTYDFASSVTLSFTLKNFLKSMLNHPQIIKFSEDIKLIFSLYELYQCKKLTSADSIQSTLRSLTSLSEHVDQGNDHSKQLGHKTSFDSIVSSTSECTAKSNLYRNKLALLNLPIEPPDDASLNQWTMRMACSLANSKSRIPEIYNSIIFGTSQPTDRRQNMRTSRSSSTSNGYIVDMEVPGSPVTSSPNDRNGNSRHKRSFLFSYSTETIAQQFCIIEQRCLCAVEWHELVEVRWKPDSGKDSHEKCSGVLSQIDRFNIMCQWVATEIVTCDHIEERARIIEKLVRIAMRCYQHRNYSTLLQILLGLQSSNVSRLSRTWERVGMQEKRMLDELKEFTSPCKNWTNIRGAMRKASEDYRDLMWSDPERQDCKMVGEACIPFFGLFLSDLTYNSELPAYLPPSSEDSAKLVNFHKHRITASVIKRLLSFQTLSKRYPFRPDVSVFPKCLFLKYVDEAEIRQLSLRCE</sequence>
<dbReference type="Pfam" id="PF00618">
    <property type="entry name" value="RasGEF_N"/>
    <property type="match status" value="1"/>
</dbReference>
<dbReference type="SMART" id="SM00229">
    <property type="entry name" value="RasGEFN"/>
    <property type="match status" value="1"/>
</dbReference>
<comment type="caution">
    <text evidence="6">The sequence shown here is derived from an EMBL/GenBank/DDBJ whole genome shotgun (WGS) entry which is preliminary data.</text>
</comment>
<organism evidence="6 7">
    <name type="scientific">Basidiobolus ranarum</name>
    <dbReference type="NCBI Taxonomy" id="34480"/>
    <lineage>
        <taxon>Eukaryota</taxon>
        <taxon>Fungi</taxon>
        <taxon>Fungi incertae sedis</taxon>
        <taxon>Zoopagomycota</taxon>
        <taxon>Entomophthoromycotina</taxon>
        <taxon>Basidiobolomycetes</taxon>
        <taxon>Basidiobolales</taxon>
        <taxon>Basidiobolaceae</taxon>
        <taxon>Basidiobolus</taxon>
    </lineage>
</organism>
<feature type="region of interest" description="Disordered" evidence="3">
    <location>
        <begin position="396"/>
        <end position="437"/>
    </location>
</feature>
<dbReference type="InterPro" id="IPR000651">
    <property type="entry name" value="Ras-like_Gua-exchang_fac_N"/>
</dbReference>
<accession>A0ABR2VQK2</accession>
<proteinExistence type="predicted"/>
<dbReference type="EMBL" id="JASJQH010008253">
    <property type="protein sequence ID" value="KAK9694019.1"/>
    <property type="molecule type" value="Genomic_DNA"/>
</dbReference>
<reference evidence="6 7" key="1">
    <citation type="submission" date="2023-04" db="EMBL/GenBank/DDBJ databases">
        <title>Genome of Basidiobolus ranarum AG-B5.</title>
        <authorList>
            <person name="Stajich J.E."/>
            <person name="Carter-House D."/>
            <person name="Gryganskyi A."/>
        </authorList>
    </citation>
    <scope>NUCLEOTIDE SEQUENCE [LARGE SCALE GENOMIC DNA]</scope>
    <source>
        <strain evidence="6 7">AG-B5</strain>
    </source>
</reference>
<dbReference type="InterPro" id="IPR001895">
    <property type="entry name" value="RASGEF_cat_dom"/>
</dbReference>
<dbReference type="CDD" id="cd06224">
    <property type="entry name" value="REM"/>
    <property type="match status" value="1"/>
</dbReference>
<dbReference type="InterPro" id="IPR008937">
    <property type="entry name" value="Ras-like_GEF"/>
</dbReference>
<dbReference type="PROSITE" id="PS00720">
    <property type="entry name" value="RASGEF"/>
    <property type="match status" value="1"/>
</dbReference>
<gene>
    <name evidence="6" type="primary">LTE1_4</name>
    <name evidence="6" type="ORF">K7432_013623</name>
</gene>
<dbReference type="Gene3D" id="1.20.870.10">
    <property type="entry name" value="Son of sevenless (SoS) protein Chain: S domain 1"/>
    <property type="match status" value="1"/>
</dbReference>
<dbReference type="InterPro" id="IPR019804">
    <property type="entry name" value="Ras_G-nucl-exch_fac_CS"/>
</dbReference>
<dbReference type="Proteomes" id="UP001479436">
    <property type="component" value="Unassembled WGS sequence"/>
</dbReference>
<keyword evidence="1 2" id="KW-0344">Guanine-nucleotide releasing factor</keyword>
<feature type="domain" description="Ras-GEF" evidence="4">
    <location>
        <begin position="448"/>
        <end position="703"/>
    </location>
</feature>
<dbReference type="SMART" id="SM00147">
    <property type="entry name" value="RasGEF"/>
    <property type="match status" value="1"/>
</dbReference>
<dbReference type="PANTHER" id="PTHR23113:SF363">
    <property type="entry name" value="PROTEIN SON OF SEVENLESS"/>
    <property type="match status" value="1"/>
</dbReference>
<name>A0ABR2VQK2_9FUNG</name>
<evidence type="ECO:0000259" key="5">
    <source>
        <dbReference type="PROSITE" id="PS50212"/>
    </source>
</evidence>
<dbReference type="Gene3D" id="1.10.840.10">
    <property type="entry name" value="Ras guanine-nucleotide exchange factors catalytic domain"/>
    <property type="match status" value="1"/>
</dbReference>
<evidence type="ECO:0000256" key="2">
    <source>
        <dbReference type="PROSITE-ProRule" id="PRU00168"/>
    </source>
</evidence>
<evidence type="ECO:0000313" key="7">
    <source>
        <dbReference type="Proteomes" id="UP001479436"/>
    </source>
</evidence>
<evidence type="ECO:0000256" key="1">
    <source>
        <dbReference type="ARBA" id="ARBA00022658"/>
    </source>
</evidence>
<dbReference type="PANTHER" id="PTHR23113">
    <property type="entry name" value="GUANINE NUCLEOTIDE EXCHANGE FACTOR"/>
    <property type="match status" value="1"/>
</dbReference>
<dbReference type="PROSITE" id="PS50009">
    <property type="entry name" value="RASGEF_CAT"/>
    <property type="match status" value="1"/>
</dbReference>
<keyword evidence="7" id="KW-1185">Reference proteome</keyword>
<protein>
    <submittedName>
        <fullName evidence="6">Guanine nucleotide exchange factor lte1</fullName>
    </submittedName>
</protein>
<dbReference type="SUPFAM" id="SSF48366">
    <property type="entry name" value="Ras GEF"/>
    <property type="match status" value="1"/>
</dbReference>
<feature type="domain" description="N-terminal Ras-GEF" evidence="5">
    <location>
        <begin position="164"/>
        <end position="288"/>
    </location>
</feature>
<dbReference type="InterPro" id="IPR036964">
    <property type="entry name" value="RASGEF_cat_dom_sf"/>
</dbReference>